<sequence length="133" mass="14655">MGTSRIGSESNVYVSVCVKRAYHSAPGVAPSCSITDSPFIHHSYIWFSLPCQEVILLPSAVNAVVSAASHCQSQFFLLTVLAIISPLLFYKCRKKISSENEVLCFLKHFAAPFCCKLNVITLRIKMAHFSDGI</sequence>
<proteinExistence type="predicted"/>
<dbReference type="Proteomes" id="UP001469553">
    <property type="component" value="Unassembled WGS sequence"/>
</dbReference>
<keyword evidence="2" id="KW-1185">Reference proteome</keyword>
<name>A0ABV0XUM0_9TELE</name>
<reference evidence="1 2" key="1">
    <citation type="submission" date="2021-06" db="EMBL/GenBank/DDBJ databases">
        <authorList>
            <person name="Palmer J.M."/>
        </authorList>
    </citation>
    <scope>NUCLEOTIDE SEQUENCE [LARGE SCALE GENOMIC DNA]</scope>
    <source>
        <strain evidence="1 2">AS_MEX2019</strain>
        <tissue evidence="1">Muscle</tissue>
    </source>
</reference>
<evidence type="ECO:0000313" key="2">
    <source>
        <dbReference type="Proteomes" id="UP001469553"/>
    </source>
</evidence>
<evidence type="ECO:0000313" key="1">
    <source>
        <dbReference type="EMBL" id="MEQ2285092.1"/>
    </source>
</evidence>
<organism evidence="1 2">
    <name type="scientific">Ameca splendens</name>
    <dbReference type="NCBI Taxonomy" id="208324"/>
    <lineage>
        <taxon>Eukaryota</taxon>
        <taxon>Metazoa</taxon>
        <taxon>Chordata</taxon>
        <taxon>Craniata</taxon>
        <taxon>Vertebrata</taxon>
        <taxon>Euteleostomi</taxon>
        <taxon>Actinopterygii</taxon>
        <taxon>Neopterygii</taxon>
        <taxon>Teleostei</taxon>
        <taxon>Neoteleostei</taxon>
        <taxon>Acanthomorphata</taxon>
        <taxon>Ovalentaria</taxon>
        <taxon>Atherinomorphae</taxon>
        <taxon>Cyprinodontiformes</taxon>
        <taxon>Goodeidae</taxon>
        <taxon>Ameca</taxon>
    </lineage>
</organism>
<protein>
    <submittedName>
        <fullName evidence="1">Uncharacterized protein</fullName>
    </submittedName>
</protein>
<accession>A0ABV0XUM0</accession>
<gene>
    <name evidence="1" type="ORF">AMECASPLE_028356</name>
</gene>
<dbReference type="EMBL" id="JAHRIP010012515">
    <property type="protein sequence ID" value="MEQ2285092.1"/>
    <property type="molecule type" value="Genomic_DNA"/>
</dbReference>
<comment type="caution">
    <text evidence="1">The sequence shown here is derived from an EMBL/GenBank/DDBJ whole genome shotgun (WGS) entry which is preliminary data.</text>
</comment>